<dbReference type="PANTHER" id="PTHR46344:SF27">
    <property type="entry name" value="KELCH REPEAT SUPERFAMILY PROTEIN"/>
    <property type="match status" value="1"/>
</dbReference>
<dbReference type="InterPro" id="IPR006652">
    <property type="entry name" value="Kelch_1"/>
</dbReference>
<feature type="chain" id="PRO_5045220382" evidence="3">
    <location>
        <begin position="30"/>
        <end position="402"/>
    </location>
</feature>
<dbReference type="PANTHER" id="PTHR46344">
    <property type="entry name" value="OS02G0202900 PROTEIN"/>
    <property type="match status" value="1"/>
</dbReference>
<comment type="caution">
    <text evidence="4">The sequence shown here is derived from an EMBL/GenBank/DDBJ whole genome shotgun (WGS) entry which is preliminary data.</text>
</comment>
<evidence type="ECO:0000256" key="3">
    <source>
        <dbReference type="SAM" id="SignalP"/>
    </source>
</evidence>
<keyword evidence="1" id="KW-0880">Kelch repeat</keyword>
<organism evidence="4 5">
    <name type="scientific">Dokdonella ginsengisoli</name>
    <dbReference type="NCBI Taxonomy" id="363846"/>
    <lineage>
        <taxon>Bacteria</taxon>
        <taxon>Pseudomonadati</taxon>
        <taxon>Pseudomonadota</taxon>
        <taxon>Gammaproteobacteria</taxon>
        <taxon>Lysobacterales</taxon>
        <taxon>Rhodanobacteraceae</taxon>
        <taxon>Dokdonella</taxon>
    </lineage>
</organism>
<dbReference type="SUPFAM" id="SSF50965">
    <property type="entry name" value="Galactose oxidase, central domain"/>
    <property type="match status" value="1"/>
</dbReference>
<keyword evidence="3" id="KW-0732">Signal</keyword>
<dbReference type="Gene3D" id="2.130.10.80">
    <property type="entry name" value="Galactose oxidase/kelch, beta-propeller"/>
    <property type="match status" value="5"/>
</dbReference>
<proteinExistence type="predicted"/>
<feature type="signal peptide" evidence="3">
    <location>
        <begin position="1"/>
        <end position="29"/>
    </location>
</feature>
<evidence type="ECO:0000256" key="2">
    <source>
        <dbReference type="ARBA" id="ARBA00022737"/>
    </source>
</evidence>
<evidence type="ECO:0000313" key="5">
    <source>
        <dbReference type="Proteomes" id="UP001595886"/>
    </source>
</evidence>
<dbReference type="Proteomes" id="UP001595886">
    <property type="component" value="Unassembled WGS sequence"/>
</dbReference>
<dbReference type="InterPro" id="IPR015915">
    <property type="entry name" value="Kelch-typ_b-propeller"/>
</dbReference>
<evidence type="ECO:0000256" key="1">
    <source>
        <dbReference type="ARBA" id="ARBA00022441"/>
    </source>
</evidence>
<dbReference type="SMART" id="SM00612">
    <property type="entry name" value="Kelch"/>
    <property type="match status" value="5"/>
</dbReference>
<dbReference type="EMBL" id="JBHSHD010000005">
    <property type="protein sequence ID" value="MFC4819655.1"/>
    <property type="molecule type" value="Genomic_DNA"/>
</dbReference>
<dbReference type="Pfam" id="PF01344">
    <property type="entry name" value="Kelch_1"/>
    <property type="match status" value="2"/>
</dbReference>
<sequence length="402" mass="41618">MLRFGNDFLGRVRRAALFASLAFAPSAYAEGFVQVDDMASARALHGAAALPDGRVLVIGGIADFGNFVGIAELYDPATGGFTGTGLPNRGRMRPTTVPLADGRVFVYGGQGDGGYFSDAEIYNPATGQFTAAGSTSTVRYVVTAVLLADGKVLLAGGFNRETGPLSTAEIFDPATGQFTPTGSLSRPRIQVTAAVLLHDGRVLIAGGNNEEDGQLASAELYDPATGTFSLTGQMPEPRDNHDAIVLQDGRVLIVGGDFGVEDNGFPHYLAQSLLYDPASGQFAPTGSLAHPRDFPATAVLQDGRVLVAGGSHLSGNPGTVTVAEGELYDPATGTFSEAGSMVVPRDEPVAANLQDGSVLLVGGWAFAGDTVGDMPSAAAERYVPAVQDSIFENGFDGAPERR</sequence>
<dbReference type="RefSeq" id="WP_380019443.1">
    <property type="nucleotide sequence ID" value="NZ_JBHSHD010000005.1"/>
</dbReference>
<dbReference type="SUPFAM" id="SSF117281">
    <property type="entry name" value="Kelch motif"/>
    <property type="match status" value="1"/>
</dbReference>
<accession>A0ABV9QQQ8</accession>
<gene>
    <name evidence="4" type="ORF">ACFO6Q_04935</name>
</gene>
<keyword evidence="2" id="KW-0677">Repeat</keyword>
<dbReference type="InterPro" id="IPR011043">
    <property type="entry name" value="Gal_Oxase/kelch_b-propeller"/>
</dbReference>
<keyword evidence="5" id="KW-1185">Reference proteome</keyword>
<name>A0ABV9QQQ8_9GAMM</name>
<protein>
    <submittedName>
        <fullName evidence="4">Kelch repeat-containing protein</fullName>
    </submittedName>
</protein>
<reference evidence="5" key="1">
    <citation type="journal article" date="2019" name="Int. J. Syst. Evol. Microbiol.">
        <title>The Global Catalogue of Microorganisms (GCM) 10K type strain sequencing project: providing services to taxonomists for standard genome sequencing and annotation.</title>
        <authorList>
            <consortium name="The Broad Institute Genomics Platform"/>
            <consortium name="The Broad Institute Genome Sequencing Center for Infectious Disease"/>
            <person name="Wu L."/>
            <person name="Ma J."/>
        </authorList>
    </citation>
    <scope>NUCLEOTIDE SEQUENCE [LARGE SCALE GENOMIC DNA]</scope>
    <source>
        <strain evidence="5">CCUG 30340</strain>
    </source>
</reference>
<dbReference type="InterPro" id="IPR037293">
    <property type="entry name" value="Gal_Oxidase_central_sf"/>
</dbReference>
<evidence type="ECO:0000313" key="4">
    <source>
        <dbReference type="EMBL" id="MFC4819655.1"/>
    </source>
</evidence>